<keyword evidence="13" id="KW-1185">Reference proteome</keyword>
<feature type="region of interest" description="Disordered" evidence="11">
    <location>
        <begin position="485"/>
        <end position="509"/>
    </location>
</feature>
<dbReference type="GO" id="GO:0005634">
    <property type="term" value="C:nucleus"/>
    <property type="evidence" value="ECO:0007669"/>
    <property type="project" value="UniProtKB-SubCell"/>
</dbReference>
<organism evidence="13 14">
    <name type="scientific">Ceratosolen solmsi marchali</name>
    <dbReference type="NCBI Taxonomy" id="326594"/>
    <lineage>
        <taxon>Eukaryota</taxon>
        <taxon>Metazoa</taxon>
        <taxon>Ecdysozoa</taxon>
        <taxon>Arthropoda</taxon>
        <taxon>Hexapoda</taxon>
        <taxon>Insecta</taxon>
        <taxon>Pterygota</taxon>
        <taxon>Neoptera</taxon>
        <taxon>Endopterygota</taxon>
        <taxon>Hymenoptera</taxon>
        <taxon>Apocrita</taxon>
        <taxon>Proctotrupomorpha</taxon>
        <taxon>Chalcidoidea</taxon>
        <taxon>Agaonidae</taxon>
        <taxon>Agaoninae</taxon>
        <taxon>Ceratosolen</taxon>
    </lineage>
</organism>
<feature type="domain" description="C2H2-type" evidence="12">
    <location>
        <begin position="466"/>
        <end position="494"/>
    </location>
</feature>
<gene>
    <name evidence="14" type="primary">LOC105368679</name>
</gene>
<evidence type="ECO:0000256" key="4">
    <source>
        <dbReference type="ARBA" id="ARBA00022771"/>
    </source>
</evidence>
<feature type="compositionally biased region" description="Low complexity" evidence="11">
    <location>
        <begin position="47"/>
        <end position="62"/>
    </location>
</feature>
<dbReference type="GO" id="GO:0008276">
    <property type="term" value="F:protein methyltransferase activity"/>
    <property type="evidence" value="ECO:0007669"/>
    <property type="project" value="UniProtKB-ARBA"/>
</dbReference>
<keyword evidence="6" id="KW-0805">Transcription regulation</keyword>
<feature type="region of interest" description="Disordered" evidence="11">
    <location>
        <begin position="538"/>
        <end position="784"/>
    </location>
</feature>
<feature type="compositionally biased region" description="Low complexity" evidence="11">
    <location>
        <begin position="649"/>
        <end position="713"/>
    </location>
</feature>
<dbReference type="SMART" id="SM00355">
    <property type="entry name" value="ZnF_C2H2"/>
    <property type="match status" value="9"/>
</dbReference>
<dbReference type="PROSITE" id="PS00028">
    <property type="entry name" value="ZINC_FINGER_C2H2_1"/>
    <property type="match status" value="7"/>
</dbReference>
<dbReference type="AlphaFoldDB" id="A0AAJ7E332"/>
<dbReference type="GO" id="GO:0008170">
    <property type="term" value="F:N-methyltransferase activity"/>
    <property type="evidence" value="ECO:0007669"/>
    <property type="project" value="UniProtKB-ARBA"/>
</dbReference>
<keyword evidence="8" id="KW-0804">Transcription</keyword>
<dbReference type="FunFam" id="3.30.160.60:FF:000150">
    <property type="entry name" value="Mds1 and evi1 complex locus protein"/>
    <property type="match status" value="1"/>
</dbReference>
<dbReference type="InterPro" id="IPR046341">
    <property type="entry name" value="SET_dom_sf"/>
</dbReference>
<sequence length="1101" mass="123239">MDCLDLSNSMLHYKSSGSSDEGEAAGGSGGGVGSAGGGSESPEMEENGSLRSSSSNSSGHNNPLYREPKSLSSGGPEAHDVFRDYPQARPAHQQLDYQRLFDEQRHLDAGAQHSEEERKPWDFSVKQSFQARNYVKRDYRDDYHDTLKEEAISSQDHPVSDWTNSVPDSVEISVSSSGTPYIRARKDITEGTRFGPYIGNWYNADFNPANACEMLYVWKLARESFEESKDWLKLIRIATNPDEVNVRKIKDKDGNTYFEAVRNIATREELLSGFLEPFVQQRRLNNEDENTSEYASQHSGASHADEDREEEEDVEIRCTVCDKPFQDIEVLNNHLVICHRYPAREHCCSSCPSGYAWRPLLVRHRAIVHGDIRKYPCENCSKPDDPQVFTDPSNLQRHIRAQHVGARSHACTECGKTFATSSGLKQHTHIHSSVKPFQCEVCFKSYTQFSNLCRHKRMHAKCRMQITCVKCSAQFSTVTSLSKHKRFCDSTPPPPPPVPGMSQPQPQHNPFLFPRQPLPFYPPVASLSRGAGTLPGLPLLFPPKAAEEPERGPGPAPPVPPSAPPAPSKVSPSPAAAEEATSSLRPSPARPPPAQPEPETEPDSEVEPDSQQPLDLRVQTRRRWIPPESKSDSKQLPPPPPPPPPPPQQHSQQLQQQQHSQQQQSQHHQHQQQQQQQQQQQHQQHQQHQQQQHQQQQQQHQQSQQQQQQQEQQAEPEPASKRRRRRSEYSPPIIGSEEASRPTASLQAPLAPPSSTTDTKEPSSPVTRTPPPPPPPPPHMAYPRPIHPLFLESIYRKPSNPFPSFPSEHRLLQPLPAYGPSRGLPFLGPLMNGLGGPRPSGYDVLSRPALGGFPGVKPFQDPLLGQQPPSIAGPFGGHGKIKDRYSCKFCGKNFPRSANLTRHLRTHTGEQPYKCKYCERSFSISSNLQRHVRNIHDKQRPFKCPMCERCFGQQTNLDRHLKKHEADDGSGVVSVADSADSSNENDREETATYFDEIRSFMGKVTYGGDGSYLPPHHPAYLPSRLREVHHGTRDLEDPVGAKAKYEEDEDSEDGALSPLEQPEGLSPKESSSPGQQFELKLGAKRELLNNNTAEPVIEIST</sequence>
<dbReference type="PROSITE" id="PS50157">
    <property type="entry name" value="ZINC_FINGER_C2H2_2"/>
    <property type="match status" value="7"/>
</dbReference>
<dbReference type="PANTHER" id="PTHR16515:SF49">
    <property type="entry name" value="GASTRULA ZINC FINGER PROTEIN XLCGF49.1-LIKE-RELATED"/>
    <property type="match status" value="1"/>
</dbReference>
<dbReference type="Gene3D" id="3.30.160.60">
    <property type="entry name" value="Classic Zinc Finger"/>
    <property type="match status" value="7"/>
</dbReference>
<evidence type="ECO:0000256" key="10">
    <source>
        <dbReference type="PROSITE-ProRule" id="PRU00042"/>
    </source>
</evidence>
<dbReference type="KEGG" id="csol:105368679"/>
<feature type="compositionally biased region" description="Polar residues" evidence="11">
    <location>
        <begin position="1088"/>
        <end position="1101"/>
    </location>
</feature>
<dbReference type="GeneID" id="105368679"/>
<feature type="compositionally biased region" description="Pro residues" evidence="11">
    <location>
        <begin position="636"/>
        <end position="648"/>
    </location>
</feature>
<dbReference type="Pfam" id="PF21549">
    <property type="entry name" value="PRDM2_PR"/>
    <property type="match status" value="1"/>
</dbReference>
<keyword evidence="7" id="KW-0238">DNA-binding</keyword>
<dbReference type="GO" id="GO:0003677">
    <property type="term" value="F:DNA binding"/>
    <property type="evidence" value="ECO:0007669"/>
    <property type="project" value="UniProtKB-KW"/>
</dbReference>
<dbReference type="Pfam" id="PF13912">
    <property type="entry name" value="zf-C2H2_6"/>
    <property type="match status" value="1"/>
</dbReference>
<feature type="domain" description="C2H2-type" evidence="12">
    <location>
        <begin position="913"/>
        <end position="941"/>
    </location>
</feature>
<feature type="compositionally biased region" description="Pro residues" evidence="11">
    <location>
        <begin position="768"/>
        <end position="780"/>
    </location>
</feature>
<reference evidence="14" key="1">
    <citation type="submission" date="2025-08" db="UniProtKB">
        <authorList>
            <consortium name="RefSeq"/>
        </authorList>
    </citation>
    <scope>IDENTIFICATION</scope>
</reference>
<keyword evidence="4 10" id="KW-0863">Zinc-finger</keyword>
<dbReference type="Gene3D" id="2.170.270.10">
    <property type="entry name" value="SET domain"/>
    <property type="match status" value="1"/>
</dbReference>
<keyword evidence="5" id="KW-0862">Zinc</keyword>
<keyword evidence="9" id="KW-0539">Nucleus</keyword>
<keyword evidence="3" id="KW-0677">Repeat</keyword>
<dbReference type="GO" id="GO:0006355">
    <property type="term" value="P:regulation of DNA-templated transcription"/>
    <property type="evidence" value="ECO:0007669"/>
    <property type="project" value="UniProtKB-ARBA"/>
</dbReference>
<proteinExistence type="predicted"/>
<evidence type="ECO:0000313" key="13">
    <source>
        <dbReference type="Proteomes" id="UP000695007"/>
    </source>
</evidence>
<feature type="region of interest" description="Disordered" evidence="11">
    <location>
        <begin position="287"/>
        <end position="309"/>
    </location>
</feature>
<feature type="region of interest" description="Disordered" evidence="11">
    <location>
        <begin position="1"/>
        <end position="82"/>
    </location>
</feature>
<dbReference type="PANTHER" id="PTHR16515">
    <property type="entry name" value="PR DOMAIN ZINC FINGER PROTEIN"/>
    <property type="match status" value="1"/>
</dbReference>
<feature type="domain" description="C2H2-type" evidence="12">
    <location>
        <begin position="375"/>
        <end position="408"/>
    </location>
</feature>
<dbReference type="FunFam" id="3.30.160.60:FF:000653">
    <property type="entry name" value="Zinc finger protein Pegasus"/>
    <property type="match status" value="1"/>
</dbReference>
<evidence type="ECO:0000256" key="6">
    <source>
        <dbReference type="ARBA" id="ARBA00023015"/>
    </source>
</evidence>
<dbReference type="GO" id="GO:0008757">
    <property type="term" value="F:S-adenosylmethionine-dependent methyltransferase activity"/>
    <property type="evidence" value="ECO:0007669"/>
    <property type="project" value="UniProtKB-ARBA"/>
</dbReference>
<feature type="region of interest" description="Disordered" evidence="11">
    <location>
        <begin position="1028"/>
        <end position="1101"/>
    </location>
</feature>
<feature type="compositionally biased region" description="Acidic residues" evidence="11">
    <location>
        <begin position="598"/>
        <end position="608"/>
    </location>
</feature>
<dbReference type="CDD" id="cd10534">
    <property type="entry name" value="PR-SET_PRDM-like"/>
    <property type="match status" value="1"/>
</dbReference>
<dbReference type="RefSeq" id="XP_011506050.1">
    <property type="nucleotide sequence ID" value="XM_011507748.1"/>
</dbReference>
<evidence type="ECO:0000256" key="3">
    <source>
        <dbReference type="ARBA" id="ARBA00022737"/>
    </source>
</evidence>
<dbReference type="Proteomes" id="UP000695007">
    <property type="component" value="Unplaced"/>
</dbReference>
<comment type="subcellular location">
    <subcellularLocation>
        <location evidence="1">Nucleus</location>
    </subcellularLocation>
</comment>
<dbReference type="GO" id="GO:0008270">
    <property type="term" value="F:zinc ion binding"/>
    <property type="evidence" value="ECO:0007669"/>
    <property type="project" value="UniProtKB-KW"/>
</dbReference>
<evidence type="ECO:0000313" key="14">
    <source>
        <dbReference type="RefSeq" id="XP_011506050.1"/>
    </source>
</evidence>
<dbReference type="InterPro" id="IPR013087">
    <property type="entry name" value="Znf_C2H2_type"/>
</dbReference>
<protein>
    <submittedName>
        <fullName evidence="14">LOW QUALITY PROTEIN: PR domain zinc finger protein 16-like</fullName>
    </submittedName>
</protein>
<evidence type="ECO:0000256" key="8">
    <source>
        <dbReference type="ARBA" id="ARBA00023163"/>
    </source>
</evidence>
<feature type="compositionally biased region" description="Low complexity" evidence="11">
    <location>
        <begin position="568"/>
        <end position="587"/>
    </location>
</feature>
<dbReference type="Pfam" id="PF00096">
    <property type="entry name" value="zf-C2H2"/>
    <property type="match status" value="5"/>
</dbReference>
<evidence type="ECO:0000256" key="5">
    <source>
        <dbReference type="ARBA" id="ARBA00022833"/>
    </source>
</evidence>
<dbReference type="InterPro" id="IPR036236">
    <property type="entry name" value="Znf_C2H2_sf"/>
</dbReference>
<feature type="domain" description="C2H2-type" evidence="12">
    <location>
        <begin position="437"/>
        <end position="464"/>
    </location>
</feature>
<feature type="compositionally biased region" description="Low complexity" evidence="11">
    <location>
        <begin position="969"/>
        <end position="982"/>
    </location>
</feature>
<dbReference type="FunFam" id="3.30.160.60:FF:000126">
    <property type="entry name" value="Mds1 and evi1 complex locus protein"/>
    <property type="match status" value="1"/>
</dbReference>
<feature type="domain" description="C2H2-type" evidence="12">
    <location>
        <begin position="885"/>
        <end position="912"/>
    </location>
</feature>
<dbReference type="InterPro" id="IPR050331">
    <property type="entry name" value="Zinc_finger"/>
</dbReference>
<keyword evidence="2" id="KW-0479">Metal-binding</keyword>
<feature type="domain" description="C2H2-type" evidence="12">
    <location>
        <begin position="942"/>
        <end position="969"/>
    </location>
</feature>
<feature type="compositionally biased region" description="Polar residues" evidence="11">
    <location>
        <begin position="1"/>
        <end position="10"/>
    </location>
</feature>
<feature type="compositionally biased region" description="Gly residues" evidence="11">
    <location>
        <begin position="24"/>
        <end position="39"/>
    </location>
</feature>
<evidence type="ECO:0000259" key="12">
    <source>
        <dbReference type="PROSITE" id="PS50157"/>
    </source>
</evidence>
<evidence type="ECO:0000256" key="11">
    <source>
        <dbReference type="SAM" id="MobiDB-lite"/>
    </source>
</evidence>
<dbReference type="InterPro" id="IPR001214">
    <property type="entry name" value="SET_dom"/>
</dbReference>
<accession>A0AAJ7E332</accession>
<dbReference type="SUPFAM" id="SSF57667">
    <property type="entry name" value="beta-beta-alpha zinc fingers"/>
    <property type="match status" value="4"/>
</dbReference>
<feature type="region of interest" description="Disordered" evidence="11">
    <location>
        <begin position="963"/>
        <end position="989"/>
    </location>
</feature>
<evidence type="ECO:0000256" key="9">
    <source>
        <dbReference type="ARBA" id="ARBA00023242"/>
    </source>
</evidence>
<dbReference type="FunFam" id="3.30.160.60:FF:000112">
    <property type="entry name" value="Mds1 and evi1 complex locus protein"/>
    <property type="match status" value="1"/>
</dbReference>
<name>A0AAJ7E332_9HYME</name>
<feature type="compositionally biased region" description="Pro residues" evidence="11">
    <location>
        <begin position="552"/>
        <end position="567"/>
    </location>
</feature>
<dbReference type="FunFam" id="3.30.160.60:FF:000159">
    <property type="entry name" value="Mds1 and evi1 complex locus protein"/>
    <property type="match status" value="1"/>
</dbReference>
<evidence type="ECO:0000256" key="2">
    <source>
        <dbReference type="ARBA" id="ARBA00022723"/>
    </source>
</evidence>
<evidence type="ECO:0000256" key="1">
    <source>
        <dbReference type="ARBA" id="ARBA00004123"/>
    </source>
</evidence>
<feature type="domain" description="C2H2-type" evidence="12">
    <location>
        <begin position="409"/>
        <end position="436"/>
    </location>
</feature>
<evidence type="ECO:0000256" key="7">
    <source>
        <dbReference type="ARBA" id="ARBA00023125"/>
    </source>
</evidence>